<evidence type="ECO:0000256" key="4">
    <source>
        <dbReference type="ARBA" id="ARBA00022723"/>
    </source>
</evidence>
<dbReference type="SUPFAM" id="SSF53706">
    <property type="entry name" value="Formate dehydrogenase/DMSO reductase, domains 1-3"/>
    <property type="match status" value="1"/>
</dbReference>
<dbReference type="RefSeq" id="WP_114568420.1">
    <property type="nucleotide sequence ID" value="NZ_CABMMS010000002.1"/>
</dbReference>
<keyword evidence="6" id="KW-0408">Iron</keyword>
<dbReference type="SMART" id="SM00926">
    <property type="entry name" value="Molybdop_Fe4S4"/>
    <property type="match status" value="1"/>
</dbReference>
<name>A0A369M7B0_9ACTN</name>
<dbReference type="Pfam" id="PF00384">
    <property type="entry name" value="Molybdopterin"/>
    <property type="match status" value="1"/>
</dbReference>
<evidence type="ECO:0000256" key="7">
    <source>
        <dbReference type="ARBA" id="ARBA00023014"/>
    </source>
</evidence>
<dbReference type="OrthoDB" id="7376058at2"/>
<protein>
    <submittedName>
        <fullName evidence="9">Dehydrogenase</fullName>
    </submittedName>
</protein>
<keyword evidence="5" id="KW-0560">Oxidoreductase</keyword>
<evidence type="ECO:0000256" key="3">
    <source>
        <dbReference type="ARBA" id="ARBA00022505"/>
    </source>
</evidence>
<dbReference type="InterPro" id="IPR006657">
    <property type="entry name" value="MoPterin_dinucl-bd_dom"/>
</dbReference>
<dbReference type="PANTHER" id="PTHR43742:SF6">
    <property type="entry name" value="OXIDOREDUCTASE YYAE-RELATED"/>
    <property type="match status" value="1"/>
</dbReference>
<dbReference type="SUPFAM" id="SSF50692">
    <property type="entry name" value="ADC-like"/>
    <property type="match status" value="1"/>
</dbReference>
<dbReference type="GO" id="GO:0051536">
    <property type="term" value="F:iron-sulfur cluster binding"/>
    <property type="evidence" value="ECO:0007669"/>
    <property type="project" value="UniProtKB-KW"/>
</dbReference>
<dbReference type="InterPro" id="IPR009010">
    <property type="entry name" value="Asp_de-COase-like_dom_sf"/>
</dbReference>
<dbReference type="Gene3D" id="3.40.228.10">
    <property type="entry name" value="Dimethylsulfoxide Reductase, domain 2"/>
    <property type="match status" value="1"/>
</dbReference>
<dbReference type="Proteomes" id="UP000254000">
    <property type="component" value="Unassembled WGS sequence"/>
</dbReference>
<keyword evidence="10" id="KW-1185">Reference proteome</keyword>
<dbReference type="EMBL" id="PPTS01000002">
    <property type="protein sequence ID" value="RDB66318.1"/>
    <property type="molecule type" value="Genomic_DNA"/>
</dbReference>
<gene>
    <name evidence="9" type="ORF">C1877_03785</name>
</gene>
<evidence type="ECO:0000256" key="1">
    <source>
        <dbReference type="ARBA" id="ARBA00001942"/>
    </source>
</evidence>
<proteinExistence type="inferred from homology"/>
<accession>A0A369M7B0</accession>
<dbReference type="Gene3D" id="3.40.50.740">
    <property type="match status" value="1"/>
</dbReference>
<comment type="similarity">
    <text evidence="2">Belongs to the prokaryotic molybdopterin-containing oxidoreductase family.</text>
</comment>
<dbReference type="InterPro" id="IPR006656">
    <property type="entry name" value="Mopterin_OxRdtase"/>
</dbReference>
<comment type="caution">
    <text evidence="9">The sequence shown here is derived from an EMBL/GenBank/DDBJ whole genome shotgun (WGS) entry which is preliminary data.</text>
</comment>
<dbReference type="GeneID" id="97354588"/>
<dbReference type="PANTHER" id="PTHR43742">
    <property type="entry name" value="TRIMETHYLAMINE-N-OXIDE REDUCTASE"/>
    <property type="match status" value="1"/>
</dbReference>
<dbReference type="GO" id="GO:0046872">
    <property type="term" value="F:metal ion binding"/>
    <property type="evidence" value="ECO:0007669"/>
    <property type="project" value="UniProtKB-KW"/>
</dbReference>
<evidence type="ECO:0000256" key="5">
    <source>
        <dbReference type="ARBA" id="ARBA00023002"/>
    </source>
</evidence>
<evidence type="ECO:0000313" key="10">
    <source>
        <dbReference type="Proteomes" id="UP000254000"/>
    </source>
</evidence>
<dbReference type="AlphaFoldDB" id="A0A369M7B0"/>
<evidence type="ECO:0000313" key="9">
    <source>
        <dbReference type="EMBL" id="RDB66318.1"/>
    </source>
</evidence>
<dbReference type="InterPro" id="IPR006655">
    <property type="entry name" value="Mopterin_OxRdtase_prok_CS"/>
</dbReference>
<evidence type="ECO:0000259" key="8">
    <source>
        <dbReference type="PROSITE" id="PS51669"/>
    </source>
</evidence>
<dbReference type="InterPro" id="IPR006963">
    <property type="entry name" value="Mopterin_OxRdtase_4Fe-4S_dom"/>
</dbReference>
<dbReference type="Pfam" id="PF04879">
    <property type="entry name" value="Molybdop_Fe4S4"/>
    <property type="match status" value="1"/>
</dbReference>
<keyword evidence="3" id="KW-0500">Molybdenum</keyword>
<sequence length="768" mass="87392">MSELTRVSETPRVTELEDGTKVYRTAQWSPPGCHGVGCGLRAFVKDGKLVKVEGDPDQPITNGRLCVRCLTLPEYLYHEDRLLYPMKRDRAYRGQPDKWERISWDEAYDIIVEKYRELTEKYGPDTVSVWTGTGREASAYQFQTCNQVFHSRTAIHANGGWSCVIPRQTAMDWLLGCAYVEYDGAFGFKDRYDDPRYELPRYMLVWGRDTLWSNPDGLFGHSTVDMMKRGMKVIVVDPRANWLARHAAYHFQIRPGTDAALAMAFNAVIIKEDLYDHDFVEKWTYGFDEYAERCCTMTPERAAEICEVPVEDIYAAARCLAQKPCTASVGLKTDQNPNTLQICHAIWGIFAICGNLDNPGGIKLGQTMLNGGSTGRKGVGMLVEEEDTNPIPIAGHDQYPAMDFIINTTQPDCTLDTLRTNIPYPIEFLFIQSSNFISSCITQQPMQWMEACRHKEFVVATDIFMNPTIQALADVVLPVSTSLEHEGIVTFHGCNQPGQFHALTKVLEPLGECKSDLEIMLDLDHRINPDRTEDAEKWSSPHAYLDNKIQNIPYTADPDTGEDMTYETLREWVYGRYEIPYYQYELGLLRADGKPGFKSPTGRVELWSTVKQHLGEDPLPYYEEPRFSKRSRPEWIDEYPLDFVTGARRPTSFHTEHRMIDSLREIRTAATVEIHPATAEKHGIGQGDWVTIENPWGKCQMVADITPIVKEGVIGCDHGWWYPEDKDAELFSVRKSSINSLMPWKEIGKLGLGSHYGALPCKIYRTEN</sequence>
<keyword evidence="7" id="KW-0411">Iron-sulfur</keyword>
<dbReference type="GO" id="GO:0016491">
    <property type="term" value="F:oxidoreductase activity"/>
    <property type="evidence" value="ECO:0007669"/>
    <property type="project" value="UniProtKB-KW"/>
</dbReference>
<evidence type="ECO:0000256" key="2">
    <source>
        <dbReference type="ARBA" id="ARBA00010312"/>
    </source>
</evidence>
<dbReference type="GO" id="GO:0018818">
    <property type="term" value="F:acetylene hydratase activity"/>
    <property type="evidence" value="ECO:0007669"/>
    <property type="project" value="InterPro"/>
</dbReference>
<dbReference type="GO" id="GO:0043546">
    <property type="term" value="F:molybdopterin cofactor binding"/>
    <property type="evidence" value="ECO:0007669"/>
    <property type="project" value="InterPro"/>
</dbReference>
<feature type="domain" description="4Fe-4S Mo/W bis-MGD-type" evidence="8">
    <location>
        <begin position="20"/>
        <end position="80"/>
    </location>
</feature>
<dbReference type="Gene3D" id="2.20.25.90">
    <property type="entry name" value="ADC-like domains"/>
    <property type="match status" value="1"/>
</dbReference>
<organism evidence="9 10">
    <name type="scientific">Gordonibacter pamelaeae</name>
    <dbReference type="NCBI Taxonomy" id="471189"/>
    <lineage>
        <taxon>Bacteria</taxon>
        <taxon>Bacillati</taxon>
        <taxon>Actinomycetota</taxon>
        <taxon>Coriobacteriia</taxon>
        <taxon>Eggerthellales</taxon>
        <taxon>Eggerthellaceae</taxon>
        <taxon>Gordonibacter</taxon>
    </lineage>
</organism>
<keyword evidence="4" id="KW-0479">Metal-binding</keyword>
<comment type="cofactor">
    <cofactor evidence="1">
        <name>Mo-bis(molybdopterin guanine dinucleotide)</name>
        <dbReference type="ChEBI" id="CHEBI:60539"/>
    </cofactor>
</comment>
<dbReference type="PROSITE" id="PS00932">
    <property type="entry name" value="MOLYBDOPTERIN_PROK_3"/>
    <property type="match status" value="1"/>
</dbReference>
<dbReference type="Gene3D" id="2.40.40.20">
    <property type="match status" value="1"/>
</dbReference>
<dbReference type="InterPro" id="IPR037949">
    <property type="entry name" value="MopB_CT_Acetylene-hydratase"/>
</dbReference>
<dbReference type="PROSITE" id="PS51669">
    <property type="entry name" value="4FE4S_MOW_BIS_MGD"/>
    <property type="match status" value="1"/>
</dbReference>
<dbReference type="InterPro" id="IPR050612">
    <property type="entry name" value="Prok_Mopterin_Oxidored"/>
</dbReference>
<dbReference type="Pfam" id="PF01568">
    <property type="entry name" value="Molydop_binding"/>
    <property type="match status" value="1"/>
</dbReference>
<reference evidence="9 10" key="1">
    <citation type="journal article" date="2018" name="Elife">
        <title>Discovery and characterization of a prevalent human gut bacterial enzyme sufficient for the inactivation of a family of plant toxins.</title>
        <authorList>
            <person name="Koppel N."/>
            <person name="Bisanz J.E."/>
            <person name="Pandelia M.E."/>
            <person name="Turnbaugh P.J."/>
            <person name="Balskus E.P."/>
        </authorList>
    </citation>
    <scope>NUCLEOTIDE SEQUENCE [LARGE SCALE GENOMIC DNA]</scope>
    <source>
        <strain evidence="9 10">3C</strain>
    </source>
</reference>
<dbReference type="CDD" id="cd02781">
    <property type="entry name" value="MopB_CT_Acetylene-hydratase"/>
    <property type="match status" value="1"/>
</dbReference>
<evidence type="ECO:0000256" key="6">
    <source>
        <dbReference type="ARBA" id="ARBA00023004"/>
    </source>
</evidence>